<dbReference type="HAMAP" id="MF_00251">
    <property type="entry name" value="Ribosomal_bL36"/>
    <property type="match status" value="1"/>
</dbReference>
<proteinExistence type="inferred from homology"/>
<dbReference type="GeneID" id="123394663"/>
<gene>
    <name evidence="10" type="primary">MRPL36</name>
</gene>
<feature type="region of interest" description="Disordered" evidence="8">
    <location>
        <begin position="12"/>
        <end position="37"/>
    </location>
</feature>
<dbReference type="SUPFAM" id="SSF57840">
    <property type="entry name" value="Ribosomal protein L36"/>
    <property type="match status" value="1"/>
</dbReference>
<dbReference type="CTD" id="64979"/>
<keyword evidence="4 7" id="KW-0689">Ribosomal protein</keyword>
<evidence type="ECO:0000256" key="7">
    <source>
        <dbReference type="RuleBase" id="RU000570"/>
    </source>
</evidence>
<evidence type="ECO:0000256" key="5">
    <source>
        <dbReference type="ARBA" id="ARBA00023128"/>
    </source>
</evidence>
<sequence length="116" mass="12454">MLAAKRLASALGPLLRPRPPPAVPRALSTLPPGRPGAAGAAGLPGLLLPAPGRLLPALGLPGRLLPALAPPGLPPARGFKTRGVIRERCRDCYRVKRRGRWFIYCRANPKHKQRQL</sequence>
<comment type="similarity">
    <text evidence="2 7">Belongs to the bacterial ribosomal protein bL36 family.</text>
</comment>
<dbReference type="NCBIfam" id="TIGR01022">
    <property type="entry name" value="rpmJ_bact"/>
    <property type="match status" value="1"/>
</dbReference>
<evidence type="ECO:0000256" key="1">
    <source>
        <dbReference type="ARBA" id="ARBA00004173"/>
    </source>
</evidence>
<evidence type="ECO:0000256" key="6">
    <source>
        <dbReference type="ARBA" id="ARBA00023274"/>
    </source>
</evidence>
<evidence type="ECO:0000256" key="2">
    <source>
        <dbReference type="ARBA" id="ARBA00007645"/>
    </source>
</evidence>
<dbReference type="PANTHER" id="PTHR46909:SF1">
    <property type="entry name" value="LARGE RIBOSOMAL SUBUNIT PROTEIN BL36M"/>
    <property type="match status" value="1"/>
</dbReference>
<evidence type="ECO:0000313" key="9">
    <source>
        <dbReference type="Proteomes" id="UP000000715"/>
    </source>
</evidence>
<dbReference type="GO" id="GO:0003735">
    <property type="term" value="F:structural constituent of ribosome"/>
    <property type="evidence" value="ECO:0007669"/>
    <property type="project" value="InterPro"/>
</dbReference>
<dbReference type="GO" id="GO:0005762">
    <property type="term" value="C:mitochondrial large ribosomal subunit"/>
    <property type="evidence" value="ECO:0007669"/>
    <property type="project" value="TreeGrafter"/>
</dbReference>
<evidence type="ECO:0000256" key="8">
    <source>
        <dbReference type="SAM" id="MobiDB-lite"/>
    </source>
</evidence>
<dbReference type="AlphaFoldDB" id="A0A8U0VAJ9"/>
<dbReference type="InterPro" id="IPR000473">
    <property type="entry name" value="Ribosomal_bL36"/>
</dbReference>
<reference evidence="10" key="1">
    <citation type="submission" date="2025-08" db="UniProtKB">
        <authorList>
            <consortium name="RefSeq"/>
        </authorList>
    </citation>
    <scope>IDENTIFICATION</scope>
    <source>
        <tissue evidence="10">Brain</tissue>
    </source>
</reference>
<organism evidence="9 10">
    <name type="scientific">Mustela putorius furo</name>
    <name type="common">European domestic ferret</name>
    <name type="synonym">Mustela furo</name>
    <dbReference type="NCBI Taxonomy" id="9669"/>
    <lineage>
        <taxon>Eukaryota</taxon>
        <taxon>Metazoa</taxon>
        <taxon>Chordata</taxon>
        <taxon>Craniata</taxon>
        <taxon>Vertebrata</taxon>
        <taxon>Euteleostomi</taxon>
        <taxon>Mammalia</taxon>
        <taxon>Eutheria</taxon>
        <taxon>Laurasiatheria</taxon>
        <taxon>Carnivora</taxon>
        <taxon>Caniformia</taxon>
        <taxon>Musteloidea</taxon>
        <taxon>Mustelidae</taxon>
        <taxon>Mustelinae</taxon>
        <taxon>Mustela</taxon>
    </lineage>
</organism>
<keyword evidence="3" id="KW-0809">Transit peptide</keyword>
<comment type="subcellular location">
    <subcellularLocation>
        <location evidence="1">Mitochondrion</location>
    </subcellularLocation>
</comment>
<evidence type="ECO:0000313" key="10">
    <source>
        <dbReference type="RefSeq" id="XP_044945133.1"/>
    </source>
</evidence>
<dbReference type="InterPro" id="IPR035977">
    <property type="entry name" value="Ribosomal_bL36_sp"/>
</dbReference>
<keyword evidence="9" id="KW-1185">Reference proteome</keyword>
<dbReference type="OrthoDB" id="10265903at2759"/>
<dbReference type="RefSeq" id="XP_044945133.1">
    <property type="nucleotide sequence ID" value="XM_045089198.1"/>
</dbReference>
<keyword evidence="6 7" id="KW-0687">Ribonucleoprotein</keyword>
<protein>
    <recommendedName>
        <fullName evidence="7">Ribosomal protein</fullName>
    </recommendedName>
</protein>
<feature type="compositionally biased region" description="Low complexity" evidence="8">
    <location>
        <begin position="24"/>
        <end position="37"/>
    </location>
</feature>
<dbReference type="Proteomes" id="UP000000715">
    <property type="component" value="Unplaced"/>
</dbReference>
<dbReference type="Pfam" id="PF00444">
    <property type="entry name" value="Ribosomal_L36"/>
    <property type="match status" value="1"/>
</dbReference>
<dbReference type="InterPro" id="IPR052143">
    <property type="entry name" value="Mitoribosomal_bL36m"/>
</dbReference>
<name>A0A8U0VAJ9_MUSPF</name>
<keyword evidence="5" id="KW-0496">Mitochondrion</keyword>
<evidence type="ECO:0000256" key="4">
    <source>
        <dbReference type="ARBA" id="ARBA00022980"/>
    </source>
</evidence>
<evidence type="ECO:0000256" key="3">
    <source>
        <dbReference type="ARBA" id="ARBA00022946"/>
    </source>
</evidence>
<accession>A0A8U0VAJ9</accession>
<dbReference type="PANTHER" id="PTHR46909">
    <property type="entry name" value="39S RIBOSOMAL PROTEIN L36, MITOCHONDRIAL"/>
    <property type="match status" value="1"/>
</dbReference>
<dbReference type="GO" id="GO:0006412">
    <property type="term" value="P:translation"/>
    <property type="evidence" value="ECO:0007669"/>
    <property type="project" value="InterPro"/>
</dbReference>